<sequence length="65" mass="6903">MNEHLMILLELPAVDSAQEVGALIRVDDDMVNNVSSIEALGVKPEIYSDVFPISAQGGCQEAATS</sequence>
<dbReference type="EMBL" id="JABSTR010000009">
    <property type="protein sequence ID" value="KAH9379050.1"/>
    <property type="molecule type" value="Genomic_DNA"/>
</dbReference>
<accession>A0A9J6GU85</accession>
<dbReference type="VEuPathDB" id="VectorBase:HLOH_054930"/>
<dbReference type="Proteomes" id="UP000821853">
    <property type="component" value="Unassembled WGS sequence"/>
</dbReference>
<evidence type="ECO:0000313" key="2">
    <source>
        <dbReference type="Proteomes" id="UP000821853"/>
    </source>
</evidence>
<reference evidence="1 2" key="1">
    <citation type="journal article" date="2020" name="Cell">
        <title>Large-Scale Comparative Analyses of Tick Genomes Elucidate Their Genetic Diversity and Vector Capacities.</title>
        <authorList>
            <consortium name="Tick Genome and Microbiome Consortium (TIGMIC)"/>
            <person name="Jia N."/>
            <person name="Wang J."/>
            <person name="Shi W."/>
            <person name="Du L."/>
            <person name="Sun Y."/>
            <person name="Zhan W."/>
            <person name="Jiang J.F."/>
            <person name="Wang Q."/>
            <person name="Zhang B."/>
            <person name="Ji P."/>
            <person name="Bell-Sakyi L."/>
            <person name="Cui X.M."/>
            <person name="Yuan T.T."/>
            <person name="Jiang B.G."/>
            <person name="Yang W.F."/>
            <person name="Lam T.T."/>
            <person name="Chang Q.C."/>
            <person name="Ding S.J."/>
            <person name="Wang X.J."/>
            <person name="Zhu J.G."/>
            <person name="Ruan X.D."/>
            <person name="Zhao L."/>
            <person name="Wei J.T."/>
            <person name="Ye R.Z."/>
            <person name="Que T.C."/>
            <person name="Du C.H."/>
            <person name="Zhou Y.H."/>
            <person name="Cheng J.X."/>
            <person name="Dai P.F."/>
            <person name="Guo W.B."/>
            <person name="Han X.H."/>
            <person name="Huang E.J."/>
            <person name="Li L.F."/>
            <person name="Wei W."/>
            <person name="Gao Y.C."/>
            <person name="Liu J.Z."/>
            <person name="Shao H.Z."/>
            <person name="Wang X."/>
            <person name="Wang C.C."/>
            <person name="Yang T.C."/>
            <person name="Huo Q.B."/>
            <person name="Li W."/>
            <person name="Chen H.Y."/>
            <person name="Chen S.E."/>
            <person name="Zhou L.G."/>
            <person name="Ni X.B."/>
            <person name="Tian J.H."/>
            <person name="Sheng Y."/>
            <person name="Liu T."/>
            <person name="Pan Y.S."/>
            <person name="Xia L.Y."/>
            <person name="Li J."/>
            <person name="Zhao F."/>
            <person name="Cao W.C."/>
        </authorList>
    </citation>
    <scope>NUCLEOTIDE SEQUENCE [LARGE SCALE GENOMIC DNA]</scope>
    <source>
        <strain evidence="1">HaeL-2018</strain>
    </source>
</reference>
<gene>
    <name evidence="1" type="ORF">HPB48_021200</name>
</gene>
<keyword evidence="2" id="KW-1185">Reference proteome</keyword>
<dbReference type="AlphaFoldDB" id="A0A9J6GU85"/>
<organism evidence="1 2">
    <name type="scientific">Haemaphysalis longicornis</name>
    <name type="common">Bush tick</name>
    <dbReference type="NCBI Taxonomy" id="44386"/>
    <lineage>
        <taxon>Eukaryota</taxon>
        <taxon>Metazoa</taxon>
        <taxon>Ecdysozoa</taxon>
        <taxon>Arthropoda</taxon>
        <taxon>Chelicerata</taxon>
        <taxon>Arachnida</taxon>
        <taxon>Acari</taxon>
        <taxon>Parasitiformes</taxon>
        <taxon>Ixodida</taxon>
        <taxon>Ixodoidea</taxon>
        <taxon>Ixodidae</taxon>
        <taxon>Haemaphysalinae</taxon>
        <taxon>Haemaphysalis</taxon>
    </lineage>
</organism>
<name>A0A9J6GU85_HAELO</name>
<comment type="caution">
    <text evidence="1">The sequence shown here is derived from an EMBL/GenBank/DDBJ whole genome shotgun (WGS) entry which is preliminary data.</text>
</comment>
<protein>
    <submittedName>
        <fullName evidence="1">Uncharacterized protein</fullName>
    </submittedName>
</protein>
<evidence type="ECO:0000313" key="1">
    <source>
        <dbReference type="EMBL" id="KAH9379050.1"/>
    </source>
</evidence>
<proteinExistence type="predicted"/>